<dbReference type="Pfam" id="PF21806">
    <property type="entry name" value="DUF6879"/>
    <property type="match status" value="1"/>
</dbReference>
<dbReference type="OrthoDB" id="3821358at2"/>
<accession>A0A221W9B5</accession>
<dbReference type="InterPro" id="IPR049244">
    <property type="entry name" value="DUF6879"/>
</dbReference>
<organism evidence="1 2">
    <name type="scientific">Actinoalloteichus hoggarensis</name>
    <dbReference type="NCBI Taxonomy" id="1470176"/>
    <lineage>
        <taxon>Bacteria</taxon>
        <taxon>Bacillati</taxon>
        <taxon>Actinomycetota</taxon>
        <taxon>Actinomycetes</taxon>
        <taxon>Pseudonocardiales</taxon>
        <taxon>Pseudonocardiaceae</taxon>
        <taxon>Actinoalloteichus</taxon>
    </lineage>
</organism>
<dbReference type="KEGG" id="ahg:AHOG_24915"/>
<name>A0A221W9B5_9PSEU</name>
<dbReference type="Proteomes" id="UP000204221">
    <property type="component" value="Chromosome"/>
</dbReference>
<keyword evidence="2" id="KW-1185">Reference proteome</keyword>
<sequence>MHRLLDGAELARLFAGFTRSAWRFETQSEYRETSEAEPYRRFLAGELGEDRSWMTEWLRSVTASTRQGRSFARVRVVAFPPTDYQRFEMAVAPDNEAAGEDIRVLAAQRARGLRLPAQDFWLFDDSVLALMHFGAGTLTGIEVTTDVARVEQYRAHRHRAWSHAVSLSEHMTIS</sequence>
<protein>
    <submittedName>
        <fullName evidence="1">Uncharacterized protein</fullName>
    </submittedName>
</protein>
<gene>
    <name evidence="1" type="ORF">AHOG_24915</name>
</gene>
<dbReference type="RefSeq" id="WP_093943507.1">
    <property type="nucleotide sequence ID" value="NZ_CP022521.1"/>
</dbReference>
<reference evidence="1 2" key="1">
    <citation type="submission" date="2017-07" db="EMBL/GenBank/DDBJ databases">
        <title>Complete genome sequence of Actinoalloteichus hoggarensis DSM 45943, type strain of Actinoalloteichus hoggarensis.</title>
        <authorList>
            <person name="Ruckert C."/>
            <person name="Nouioui I."/>
            <person name="Willmese J."/>
            <person name="van Wezel G."/>
            <person name="Klenk H.-P."/>
            <person name="Kalinowski J."/>
            <person name="Zotchev S.B."/>
        </authorList>
    </citation>
    <scope>NUCLEOTIDE SEQUENCE [LARGE SCALE GENOMIC DNA]</scope>
    <source>
        <strain evidence="1 2">DSM 45943</strain>
    </source>
</reference>
<dbReference type="AlphaFoldDB" id="A0A221W9B5"/>
<dbReference type="EMBL" id="CP022521">
    <property type="protein sequence ID" value="ASO22588.1"/>
    <property type="molecule type" value="Genomic_DNA"/>
</dbReference>
<evidence type="ECO:0000313" key="1">
    <source>
        <dbReference type="EMBL" id="ASO22588.1"/>
    </source>
</evidence>
<evidence type="ECO:0000313" key="2">
    <source>
        <dbReference type="Proteomes" id="UP000204221"/>
    </source>
</evidence>
<proteinExistence type="predicted"/>